<evidence type="ECO:0000256" key="6">
    <source>
        <dbReference type="ARBA" id="ARBA00023040"/>
    </source>
</evidence>
<dbReference type="Gene3D" id="1.20.1070.10">
    <property type="entry name" value="Rhodopsin 7-helix transmembrane proteins"/>
    <property type="match status" value="1"/>
</dbReference>
<evidence type="ECO:0000313" key="14">
    <source>
        <dbReference type="Proteomes" id="UP000695562"/>
    </source>
</evidence>
<evidence type="ECO:0000256" key="1">
    <source>
        <dbReference type="ARBA" id="ARBA00004141"/>
    </source>
</evidence>
<reference evidence="13" key="1">
    <citation type="submission" date="2020-01" db="EMBL/GenBank/DDBJ databases">
        <title>Development of genomics and gene disruption for Polysphondylium violaceum indicates a role for the polyketide synthase stlB in stalk morphogenesis.</title>
        <authorList>
            <person name="Narita B."/>
            <person name="Kawabe Y."/>
            <person name="Kin K."/>
            <person name="Saito T."/>
            <person name="Gibbs R."/>
            <person name="Kuspa A."/>
            <person name="Muzny D."/>
            <person name="Queller D."/>
            <person name="Richards S."/>
            <person name="Strassman J."/>
            <person name="Sucgang R."/>
            <person name="Worley K."/>
            <person name="Schaap P."/>
        </authorList>
    </citation>
    <scope>NUCLEOTIDE SEQUENCE</scope>
    <source>
        <strain evidence="13">QSvi11</strain>
    </source>
</reference>
<evidence type="ECO:0000256" key="2">
    <source>
        <dbReference type="ARBA" id="ARBA00008077"/>
    </source>
</evidence>
<dbReference type="PRINTS" id="PR02001">
    <property type="entry name" value="GCR1CAMPR"/>
</dbReference>
<keyword evidence="9" id="KW-0807">Transducer</keyword>
<evidence type="ECO:0000256" key="8">
    <source>
        <dbReference type="ARBA" id="ARBA00023170"/>
    </source>
</evidence>
<evidence type="ECO:0000259" key="12">
    <source>
        <dbReference type="PROSITE" id="PS50261"/>
    </source>
</evidence>
<feature type="transmembrane region" description="Helical" evidence="11">
    <location>
        <begin position="93"/>
        <end position="113"/>
    </location>
</feature>
<evidence type="ECO:0000256" key="11">
    <source>
        <dbReference type="SAM" id="Phobius"/>
    </source>
</evidence>
<dbReference type="EMBL" id="AJWJ01000419">
    <property type="protein sequence ID" value="KAF2071038.1"/>
    <property type="molecule type" value="Genomic_DNA"/>
</dbReference>
<comment type="similarity">
    <text evidence="3">Belongs to the G-protein coupled receptor 5 family.</text>
</comment>
<comment type="similarity">
    <text evidence="2">Belongs to the G-protein coupled receptor Fz/Smo family.</text>
</comment>
<sequence>MKIKRFDRIIVISIIYYILLLNVLYITPTLSRESTLSNKNTTTTSGIGSSSSSVNNDNSSNKNNSMSSSGSIDIDDDDINSFTDEQIESLDSIVYFSSTVGSIGALFIIISFFLFRAARSFATKLIFFLSLSDLMAAIAYLPFGRKSKAMCDLQGMGLVFFLTSSYLWTMCISISLFMVFFTNRYELNHWFKYYHIICWGVPLFSTFISLAFDAYGLTGSWCFIANPLSFFRLFYYIPLIFVFFVNLCVFVAIRIKIQRHNNSMISRVNIIVSFYLIAFSLSQLPTLINSIQNFSNPNHPIYSLFAFQLFLQPLQGFLNCIVYGWNEGFINHYIEFFEKYICRCRKSKELREIEADKTSLLVDYDNSDEEDNANGIDKLIIDDYSTGL</sequence>
<comment type="subcellular location">
    <subcellularLocation>
        <location evidence="1">Membrane</location>
        <topology evidence="1">Multi-pass membrane protein</topology>
    </subcellularLocation>
</comment>
<feature type="domain" description="G-protein coupled receptors family 2 profile 2" evidence="12">
    <location>
        <begin position="90"/>
        <end position="327"/>
    </location>
</feature>
<feature type="region of interest" description="Disordered" evidence="10">
    <location>
        <begin position="35"/>
        <end position="72"/>
    </location>
</feature>
<dbReference type="PANTHER" id="PTHR23112:SF8">
    <property type="entry name" value="CYCLIC AMP RECEPTOR-LIKE PROTEIN A"/>
    <property type="match status" value="1"/>
</dbReference>
<gene>
    <name evidence="13" type="ORF">CYY_007636</name>
</gene>
<dbReference type="PROSITE" id="PS50261">
    <property type="entry name" value="G_PROTEIN_RECEP_F2_4"/>
    <property type="match status" value="1"/>
</dbReference>
<protein>
    <recommendedName>
        <fullName evidence="12">G-protein coupled receptors family 2 profile 2 domain-containing protein</fullName>
    </recommendedName>
</protein>
<accession>A0A8J4UXW8</accession>
<keyword evidence="6" id="KW-0297">G-protein coupled receptor</keyword>
<proteinExistence type="inferred from homology"/>
<dbReference type="InterPro" id="IPR017981">
    <property type="entry name" value="GPCR_2-like_7TM"/>
</dbReference>
<feature type="transmembrane region" description="Helical" evidence="11">
    <location>
        <begin position="304"/>
        <end position="325"/>
    </location>
</feature>
<feature type="transmembrane region" description="Helical" evidence="11">
    <location>
        <begin position="9"/>
        <end position="27"/>
    </location>
</feature>
<dbReference type="GO" id="GO:0004930">
    <property type="term" value="F:G protein-coupled receptor activity"/>
    <property type="evidence" value="ECO:0007669"/>
    <property type="project" value="UniProtKB-KW"/>
</dbReference>
<evidence type="ECO:0000256" key="9">
    <source>
        <dbReference type="ARBA" id="ARBA00023224"/>
    </source>
</evidence>
<dbReference type="InterPro" id="IPR000539">
    <property type="entry name" value="Frizzled/Smoothened_7TM"/>
</dbReference>
<keyword evidence="4 11" id="KW-0812">Transmembrane</keyword>
<feature type="transmembrane region" description="Helical" evidence="11">
    <location>
        <begin position="125"/>
        <end position="143"/>
    </location>
</feature>
<organism evidence="13 14">
    <name type="scientific">Polysphondylium violaceum</name>
    <dbReference type="NCBI Taxonomy" id="133409"/>
    <lineage>
        <taxon>Eukaryota</taxon>
        <taxon>Amoebozoa</taxon>
        <taxon>Evosea</taxon>
        <taxon>Eumycetozoa</taxon>
        <taxon>Dictyostelia</taxon>
        <taxon>Dictyosteliales</taxon>
        <taxon>Dictyosteliaceae</taxon>
        <taxon>Polysphondylium</taxon>
    </lineage>
</organism>
<dbReference type="PRINTS" id="PR02000">
    <property type="entry name" value="GCR1PLANT"/>
</dbReference>
<dbReference type="SMART" id="SM01330">
    <property type="entry name" value="Frizzled"/>
    <property type="match status" value="1"/>
</dbReference>
<evidence type="ECO:0000256" key="7">
    <source>
        <dbReference type="ARBA" id="ARBA00023136"/>
    </source>
</evidence>
<comment type="caution">
    <text evidence="13">The sequence shown here is derived from an EMBL/GenBank/DDBJ whole genome shotgun (WGS) entry which is preliminary data.</text>
</comment>
<keyword evidence="7 11" id="KW-0472">Membrane</keyword>
<dbReference type="Pfam" id="PF05462">
    <property type="entry name" value="Dicty_CAR"/>
    <property type="match status" value="1"/>
</dbReference>
<dbReference type="InterPro" id="IPR022343">
    <property type="entry name" value="GCR1-cAMP_receptor"/>
</dbReference>
<dbReference type="AlphaFoldDB" id="A0A8J4UXW8"/>
<keyword evidence="14" id="KW-1185">Reference proteome</keyword>
<feature type="transmembrane region" description="Helical" evidence="11">
    <location>
        <begin position="265"/>
        <end position="284"/>
    </location>
</feature>
<keyword evidence="5 11" id="KW-1133">Transmembrane helix</keyword>
<evidence type="ECO:0000256" key="3">
    <source>
        <dbReference type="ARBA" id="ARBA00008360"/>
    </source>
</evidence>
<feature type="transmembrane region" description="Helical" evidence="11">
    <location>
        <begin position="193"/>
        <end position="213"/>
    </location>
</feature>
<dbReference type="PANTHER" id="PTHR23112">
    <property type="entry name" value="G PROTEIN-COUPLED RECEPTOR 157-RELATED"/>
    <property type="match status" value="1"/>
</dbReference>
<dbReference type="Proteomes" id="UP000695562">
    <property type="component" value="Unassembled WGS sequence"/>
</dbReference>
<dbReference type="GO" id="GO:0007189">
    <property type="term" value="P:adenylate cyclase-activating G protein-coupled receptor signaling pathway"/>
    <property type="evidence" value="ECO:0007669"/>
    <property type="project" value="TreeGrafter"/>
</dbReference>
<keyword evidence="8" id="KW-0675">Receptor</keyword>
<dbReference type="OrthoDB" id="17520at2759"/>
<evidence type="ECO:0000313" key="13">
    <source>
        <dbReference type="EMBL" id="KAF2071038.1"/>
    </source>
</evidence>
<feature type="transmembrane region" description="Helical" evidence="11">
    <location>
        <begin position="155"/>
        <end position="181"/>
    </location>
</feature>
<name>A0A8J4UXW8_9MYCE</name>
<evidence type="ECO:0000256" key="4">
    <source>
        <dbReference type="ARBA" id="ARBA00022692"/>
    </source>
</evidence>
<dbReference type="InterPro" id="IPR022340">
    <property type="entry name" value="GPCR_GCR1_put"/>
</dbReference>
<dbReference type="SUPFAM" id="SSF81321">
    <property type="entry name" value="Family A G protein-coupled receptor-like"/>
    <property type="match status" value="1"/>
</dbReference>
<feature type="transmembrane region" description="Helical" evidence="11">
    <location>
        <begin position="233"/>
        <end position="253"/>
    </location>
</feature>
<evidence type="ECO:0000256" key="5">
    <source>
        <dbReference type="ARBA" id="ARBA00022989"/>
    </source>
</evidence>
<dbReference type="GO" id="GO:0007166">
    <property type="term" value="P:cell surface receptor signaling pathway"/>
    <property type="evidence" value="ECO:0007669"/>
    <property type="project" value="InterPro"/>
</dbReference>
<dbReference type="GO" id="GO:0005886">
    <property type="term" value="C:plasma membrane"/>
    <property type="evidence" value="ECO:0007669"/>
    <property type="project" value="TreeGrafter"/>
</dbReference>
<evidence type="ECO:0000256" key="10">
    <source>
        <dbReference type="SAM" id="MobiDB-lite"/>
    </source>
</evidence>